<dbReference type="GO" id="GO:0016887">
    <property type="term" value="F:ATP hydrolysis activity"/>
    <property type="evidence" value="ECO:0007669"/>
    <property type="project" value="RHEA"/>
</dbReference>
<dbReference type="InterPro" id="IPR025476">
    <property type="entry name" value="Helitron_helicase-like"/>
</dbReference>
<dbReference type="GO" id="GO:0043139">
    <property type="term" value="F:5'-3' DNA helicase activity"/>
    <property type="evidence" value="ECO:0007669"/>
    <property type="project" value="UniProtKB-EC"/>
</dbReference>
<dbReference type="GO" id="GO:0006281">
    <property type="term" value="P:DNA repair"/>
    <property type="evidence" value="ECO:0007669"/>
    <property type="project" value="UniProtKB-KW"/>
</dbReference>
<keyword evidence="1 4" id="KW-0347">Helicase</keyword>
<comment type="similarity">
    <text evidence="1">Belongs to the helicase family.</text>
</comment>
<keyword evidence="1" id="KW-0233">DNA recombination</keyword>
<accession>A0A251UCJ4</accession>
<evidence type="ECO:0000259" key="3">
    <source>
        <dbReference type="Pfam" id="PF14214"/>
    </source>
</evidence>
<dbReference type="EMBL" id="CM007896">
    <property type="protein sequence ID" value="OTG21055.1"/>
    <property type="molecule type" value="Genomic_DNA"/>
</dbReference>
<protein>
    <recommendedName>
        <fullName evidence="1">ATP-dependent DNA helicase</fullName>
        <ecNumber evidence="1">5.6.2.3</ecNumber>
    </recommendedName>
</protein>
<name>A0A251UCJ4_HELAN</name>
<feature type="domain" description="Helitron helicase-like" evidence="3">
    <location>
        <begin position="342"/>
        <end position="446"/>
    </location>
</feature>
<dbReference type="PANTHER" id="PTHR10492">
    <property type="match status" value="1"/>
</dbReference>
<evidence type="ECO:0000256" key="1">
    <source>
        <dbReference type="RuleBase" id="RU363044"/>
    </source>
</evidence>
<keyword evidence="1" id="KW-0067">ATP-binding</keyword>
<dbReference type="Gene3D" id="3.40.50.300">
    <property type="entry name" value="P-loop containing nucleotide triphosphate hydrolases"/>
    <property type="match status" value="1"/>
</dbReference>
<proteinExistence type="inferred from homology"/>
<keyword evidence="1" id="KW-0227">DNA damage</keyword>
<dbReference type="Pfam" id="PF14214">
    <property type="entry name" value="Helitron_like_N"/>
    <property type="match status" value="1"/>
</dbReference>
<dbReference type="SUPFAM" id="SSF52540">
    <property type="entry name" value="P-loop containing nucleoside triphosphate hydrolases"/>
    <property type="match status" value="1"/>
</dbReference>
<organism evidence="4 5">
    <name type="scientific">Helianthus annuus</name>
    <name type="common">Common sunflower</name>
    <dbReference type="NCBI Taxonomy" id="4232"/>
    <lineage>
        <taxon>Eukaryota</taxon>
        <taxon>Viridiplantae</taxon>
        <taxon>Streptophyta</taxon>
        <taxon>Embryophyta</taxon>
        <taxon>Tracheophyta</taxon>
        <taxon>Spermatophyta</taxon>
        <taxon>Magnoliopsida</taxon>
        <taxon>eudicotyledons</taxon>
        <taxon>Gunneridae</taxon>
        <taxon>Pentapetalae</taxon>
        <taxon>asterids</taxon>
        <taxon>campanulids</taxon>
        <taxon>Asterales</taxon>
        <taxon>Asteraceae</taxon>
        <taxon>Asteroideae</taxon>
        <taxon>Heliantheae alliance</taxon>
        <taxon>Heliantheae</taxon>
        <taxon>Helianthus</taxon>
    </lineage>
</organism>
<dbReference type="InterPro" id="IPR010285">
    <property type="entry name" value="DNA_helicase_pif1-like_DEAD"/>
</dbReference>
<reference evidence="5" key="1">
    <citation type="journal article" date="2017" name="Nature">
        <title>The sunflower genome provides insights into oil metabolism, flowering and Asterid evolution.</title>
        <authorList>
            <person name="Badouin H."/>
            <person name="Gouzy J."/>
            <person name="Grassa C.J."/>
            <person name="Murat F."/>
            <person name="Staton S.E."/>
            <person name="Cottret L."/>
            <person name="Lelandais-Briere C."/>
            <person name="Owens G.L."/>
            <person name="Carrere S."/>
            <person name="Mayjonade B."/>
            <person name="Legrand L."/>
            <person name="Gill N."/>
            <person name="Kane N.C."/>
            <person name="Bowers J.E."/>
            <person name="Hubner S."/>
            <person name="Bellec A."/>
            <person name="Berard A."/>
            <person name="Berges H."/>
            <person name="Blanchet N."/>
            <person name="Boniface M.C."/>
            <person name="Brunel D."/>
            <person name="Catrice O."/>
            <person name="Chaidir N."/>
            <person name="Claudel C."/>
            <person name="Donnadieu C."/>
            <person name="Faraut T."/>
            <person name="Fievet G."/>
            <person name="Helmstetter N."/>
            <person name="King M."/>
            <person name="Knapp S.J."/>
            <person name="Lai Z."/>
            <person name="Le Paslier M.C."/>
            <person name="Lippi Y."/>
            <person name="Lorenzon L."/>
            <person name="Mandel J.R."/>
            <person name="Marage G."/>
            <person name="Marchand G."/>
            <person name="Marquand E."/>
            <person name="Bret-Mestries E."/>
            <person name="Morien E."/>
            <person name="Nambeesan S."/>
            <person name="Nguyen T."/>
            <person name="Pegot-Espagnet P."/>
            <person name="Pouilly N."/>
            <person name="Raftis F."/>
            <person name="Sallet E."/>
            <person name="Schiex T."/>
            <person name="Thomas J."/>
            <person name="Vandecasteele C."/>
            <person name="Vares D."/>
            <person name="Vear F."/>
            <person name="Vautrin S."/>
            <person name="Crespi M."/>
            <person name="Mangin B."/>
            <person name="Burke J.M."/>
            <person name="Salse J."/>
            <person name="Munos S."/>
            <person name="Vincourt P."/>
            <person name="Rieseberg L.H."/>
            <person name="Langlade N.B."/>
        </authorList>
    </citation>
    <scope>NUCLEOTIDE SEQUENCE [LARGE SCALE GENOMIC DNA]</scope>
    <source>
        <strain evidence="5">cv. SF193</strain>
    </source>
</reference>
<dbReference type="PANTHER" id="PTHR10492:SF96">
    <property type="entry name" value="ATP-DEPENDENT DNA HELICASE"/>
    <property type="match status" value="1"/>
</dbReference>
<dbReference type="GO" id="GO:0005524">
    <property type="term" value="F:ATP binding"/>
    <property type="evidence" value="ECO:0007669"/>
    <property type="project" value="UniProtKB-KW"/>
</dbReference>
<keyword evidence="1" id="KW-0234">DNA repair</keyword>
<gene>
    <name evidence="4" type="ORF">HannXRQ_Chr07g0199971</name>
</gene>
<keyword evidence="1" id="KW-0378">Hydrolase</keyword>
<keyword evidence="5" id="KW-1185">Reference proteome</keyword>
<dbReference type="InParanoid" id="A0A251UCJ4"/>
<sequence>MIPRGASGKRPRVFSTYEIGESSHSSRLRRVSRMLEPVTGGRHASSQEERTPLPTYFDCGDCVCVCEYCSAMFWFAERVVYASRSNHPRYNQYVDESINDGRGPYVFKVSGQISHWIGSLCPSPNEKPRFLQMYVYDTQNEIANRLRFFAETDRNGLSPAIVSSLSDTLKSINEYVRVFKNAFELCDIEGGPDFSIRLYNNVPDRRYDTPAPDTLGAIVHGDDSNASTYDIILHKKNGTAQRVSKLHPSYMPLQYPLLFPFGEQGWSPRLRLRLPAASRDKNLTVNMYYSYQIHDRAGVYSLLLMGGRLFQQYLVDAYTCIEQSRLDYINTNQNLFRSEEIQILGGPRYMYKHYQDALAICRVHGNPQYFITFTCNVKWPEIARHLNKVNYLHAEDRPDIISCVFQMKVIEFVKFMKEDKTFGDVAAYLYTIEFQKRGLPHCHTLLWVTDPYKIQDASDIDSYVTAQFPDPCTEFSLYKTTTECMIHGPCGLLNPNSPCMHEGQCSKRFPKPFQSETRFDKAGYAHYKRLQGQHHTLRNGIQIDNSYVVPYNKRLCSRFNAHINVEYCGWNMMIKYLFKYISKGADRVRFAIYRAHQNSASTSTHEPPVVNENVTFRDNHNLQSIINNPSFGKTTLTEWLSSNNADSNGRDLTYTNYPSRYRWDVSAKCWIHRAQMRTGAIGRLVYVYPTSGELFYLRTLLSHQKGCKSFDDIRTFSNITYTTFRAACDALGLTGDDREWQTAFAEASTWATSSELRSLFCHMLLFCEVSQPLTLWESEWRKMADDMLLALNSASSNPDFHVNDDDLQQHLLLEIERLLNSATPSKSLKDFGLPLPPTTILATLRNRLLMEETSYNRAALASQHCEMHSLLNANQLQVYNVVKDSTTTESQVLIFVYGHCGTGKTFLWTTIISLFRSIGKIVLAVAASGIASLLLPSGRTAHSRLHL</sequence>
<dbReference type="Proteomes" id="UP000215914">
    <property type="component" value="Chromosome 7"/>
</dbReference>
<comment type="catalytic activity">
    <reaction evidence="1">
        <text>ATP + H2O = ADP + phosphate + H(+)</text>
        <dbReference type="Rhea" id="RHEA:13065"/>
        <dbReference type="ChEBI" id="CHEBI:15377"/>
        <dbReference type="ChEBI" id="CHEBI:15378"/>
        <dbReference type="ChEBI" id="CHEBI:30616"/>
        <dbReference type="ChEBI" id="CHEBI:43474"/>
        <dbReference type="ChEBI" id="CHEBI:456216"/>
        <dbReference type="EC" id="5.6.2.3"/>
    </reaction>
</comment>
<evidence type="ECO:0000313" key="5">
    <source>
        <dbReference type="Proteomes" id="UP000215914"/>
    </source>
</evidence>
<dbReference type="OMA" id="HILLWIG"/>
<feature type="domain" description="DNA helicase Pif1-like DEAD-box helicase" evidence="2">
    <location>
        <begin position="871"/>
        <end position="946"/>
    </location>
</feature>
<dbReference type="GO" id="GO:0000723">
    <property type="term" value="P:telomere maintenance"/>
    <property type="evidence" value="ECO:0007669"/>
    <property type="project" value="InterPro"/>
</dbReference>
<dbReference type="Pfam" id="PF05970">
    <property type="entry name" value="PIF1"/>
    <property type="match status" value="1"/>
</dbReference>
<comment type="cofactor">
    <cofactor evidence="1">
        <name>Mg(2+)</name>
        <dbReference type="ChEBI" id="CHEBI:18420"/>
    </cofactor>
</comment>
<dbReference type="EC" id="5.6.2.3" evidence="1"/>
<evidence type="ECO:0000259" key="2">
    <source>
        <dbReference type="Pfam" id="PF05970"/>
    </source>
</evidence>
<evidence type="ECO:0000313" key="4">
    <source>
        <dbReference type="EMBL" id="OTG21055.1"/>
    </source>
</evidence>
<dbReference type="STRING" id="4232.A0A251UCJ4"/>
<dbReference type="InterPro" id="IPR027417">
    <property type="entry name" value="P-loop_NTPase"/>
</dbReference>
<dbReference type="GO" id="GO:0006310">
    <property type="term" value="P:DNA recombination"/>
    <property type="evidence" value="ECO:0007669"/>
    <property type="project" value="UniProtKB-KW"/>
</dbReference>
<dbReference type="AlphaFoldDB" id="A0A251UCJ4"/>
<keyword evidence="1" id="KW-0547">Nucleotide-binding</keyword>